<evidence type="ECO:0000313" key="1">
    <source>
        <dbReference type="EMBL" id="KRQ94059.1"/>
    </source>
</evidence>
<comment type="caution">
    <text evidence="1">The sequence shown here is derived from an EMBL/GenBank/DDBJ whole genome shotgun (WGS) entry which is preliminary data.</text>
</comment>
<dbReference type="Proteomes" id="UP000050863">
    <property type="component" value="Unassembled WGS sequence"/>
</dbReference>
<protein>
    <submittedName>
        <fullName evidence="1">Metal-dependent phosphohydrolase</fullName>
    </submittedName>
</protein>
<dbReference type="EMBL" id="LLXZ01000220">
    <property type="protein sequence ID" value="KRQ94059.1"/>
    <property type="molecule type" value="Genomic_DNA"/>
</dbReference>
<organism evidence="1 2">
    <name type="scientific">Bradyrhizobium jicamae</name>
    <dbReference type="NCBI Taxonomy" id="280332"/>
    <lineage>
        <taxon>Bacteria</taxon>
        <taxon>Pseudomonadati</taxon>
        <taxon>Pseudomonadota</taxon>
        <taxon>Alphaproteobacteria</taxon>
        <taxon>Hyphomicrobiales</taxon>
        <taxon>Nitrobacteraceae</taxon>
        <taxon>Bradyrhizobium</taxon>
    </lineage>
</organism>
<dbReference type="OrthoDB" id="505007at2"/>
<dbReference type="RefSeq" id="WP_057840567.1">
    <property type="nucleotide sequence ID" value="NZ_LLXZ01000220.1"/>
</dbReference>
<proteinExistence type="predicted"/>
<dbReference type="GO" id="GO:0016787">
    <property type="term" value="F:hydrolase activity"/>
    <property type="evidence" value="ECO:0007669"/>
    <property type="project" value="UniProtKB-KW"/>
</dbReference>
<dbReference type="CDD" id="cd00077">
    <property type="entry name" value="HDc"/>
    <property type="match status" value="1"/>
</dbReference>
<evidence type="ECO:0000313" key="2">
    <source>
        <dbReference type="Proteomes" id="UP000050863"/>
    </source>
</evidence>
<keyword evidence="2" id="KW-1185">Reference proteome</keyword>
<gene>
    <name evidence="1" type="ORF">CQ12_20835</name>
</gene>
<dbReference type="SUPFAM" id="SSF109604">
    <property type="entry name" value="HD-domain/PDEase-like"/>
    <property type="match status" value="1"/>
</dbReference>
<reference evidence="1 2" key="1">
    <citation type="submission" date="2014-03" db="EMBL/GenBank/DDBJ databases">
        <title>Bradyrhizobium valentinum sp. nov., isolated from effective nodules of Lupinus mariae-josephae, a lupine endemic of basic-lime soils in Eastern Spain.</title>
        <authorList>
            <person name="Duran D."/>
            <person name="Rey L."/>
            <person name="Navarro A."/>
            <person name="Busquets A."/>
            <person name="Imperial J."/>
            <person name="Ruiz-Argueso T."/>
        </authorList>
    </citation>
    <scope>NUCLEOTIDE SEQUENCE [LARGE SCALE GENOMIC DNA]</scope>
    <source>
        <strain evidence="1 2">PAC68</strain>
    </source>
</reference>
<dbReference type="InterPro" id="IPR003607">
    <property type="entry name" value="HD/PDEase_dom"/>
</dbReference>
<accession>A0A0R3KES4</accession>
<dbReference type="STRING" id="280332.CQ12_20835"/>
<keyword evidence="1" id="KW-0378">Hydrolase</keyword>
<sequence>MITIPELVAQALGTFLTSETKSRFGSSQARLAEFLPYAARLTLECIGNSDALYHNVEHSLLVTLAGHDILMGRAVLRPTTPDDYANFILACLTHDIGYVRGTVQGDDGESYVADLSGRTIRLPRGSSDASLAPYHVDRSKLFVFERLDTMDEVDASRIARAIEYTRFPYPEAAGDDLIEEEGLLLRAADLIGQLGDPNYLKKSNALFYEFQEIGLTKQLGYETPADVVYKYPQFYWNNVAPQIQTAIRYLNVTSRGRQWIANLYSNVFRAEREMNLSGPQP</sequence>
<name>A0A0R3KES4_9BRAD</name>
<dbReference type="AlphaFoldDB" id="A0A0R3KES4"/>